<name>A0A9N7UNZ8_PLEPL</name>
<sequence>MLRVREEVAEALSGGGEWRGSEGAWVNLCRILPEQDPAPLGFGLPVFRDLFGLIRDFLQVANTSIAKAVWAGAATPPPDKRSAADEVRYIVQGGGWRRRLKTHHR</sequence>
<keyword evidence="2" id="KW-1185">Reference proteome</keyword>
<protein>
    <submittedName>
        <fullName evidence="1">Uncharacterized protein</fullName>
    </submittedName>
</protein>
<dbReference type="EMBL" id="CADEAL010001733">
    <property type="protein sequence ID" value="CAB1435097.1"/>
    <property type="molecule type" value="Genomic_DNA"/>
</dbReference>
<evidence type="ECO:0000313" key="2">
    <source>
        <dbReference type="Proteomes" id="UP001153269"/>
    </source>
</evidence>
<accession>A0A9N7UNZ8</accession>
<organism evidence="1 2">
    <name type="scientific">Pleuronectes platessa</name>
    <name type="common">European plaice</name>
    <dbReference type="NCBI Taxonomy" id="8262"/>
    <lineage>
        <taxon>Eukaryota</taxon>
        <taxon>Metazoa</taxon>
        <taxon>Chordata</taxon>
        <taxon>Craniata</taxon>
        <taxon>Vertebrata</taxon>
        <taxon>Euteleostomi</taxon>
        <taxon>Actinopterygii</taxon>
        <taxon>Neopterygii</taxon>
        <taxon>Teleostei</taxon>
        <taxon>Neoteleostei</taxon>
        <taxon>Acanthomorphata</taxon>
        <taxon>Carangaria</taxon>
        <taxon>Pleuronectiformes</taxon>
        <taxon>Pleuronectoidei</taxon>
        <taxon>Pleuronectidae</taxon>
        <taxon>Pleuronectes</taxon>
    </lineage>
</organism>
<proteinExistence type="predicted"/>
<dbReference type="Proteomes" id="UP001153269">
    <property type="component" value="Unassembled WGS sequence"/>
</dbReference>
<dbReference type="AlphaFoldDB" id="A0A9N7UNZ8"/>
<gene>
    <name evidence="1" type="ORF">PLEPLA_LOCUS23191</name>
</gene>
<comment type="caution">
    <text evidence="1">The sequence shown here is derived from an EMBL/GenBank/DDBJ whole genome shotgun (WGS) entry which is preliminary data.</text>
</comment>
<reference evidence="1" key="1">
    <citation type="submission" date="2020-03" db="EMBL/GenBank/DDBJ databases">
        <authorList>
            <person name="Weist P."/>
        </authorList>
    </citation>
    <scope>NUCLEOTIDE SEQUENCE</scope>
</reference>
<evidence type="ECO:0000313" key="1">
    <source>
        <dbReference type="EMBL" id="CAB1435097.1"/>
    </source>
</evidence>